<keyword evidence="2" id="KW-0645">Protease</keyword>
<feature type="chain" id="PRO_5035432217" description="limulus clotting factor C" evidence="11">
    <location>
        <begin position="23"/>
        <end position="276"/>
    </location>
</feature>
<dbReference type="PROSITE" id="PS50240">
    <property type="entry name" value="TRYPSIN_DOM"/>
    <property type="match status" value="1"/>
</dbReference>
<comment type="catalytic activity">
    <reaction evidence="9">
        <text>Selective cleavage of 103-Arg-|-Ser-104 and 124-Ile-|-Ile-125 bonds in Limulus clotting factor B to form activated factor B. Cleavage of -Pro-Arg-|-Xaa- bonds in synthetic substrates.</text>
        <dbReference type="EC" id="3.4.21.84"/>
    </reaction>
</comment>
<dbReference type="PRINTS" id="PR00722">
    <property type="entry name" value="CHYMOTRYPSIN"/>
</dbReference>
<evidence type="ECO:0000256" key="8">
    <source>
        <dbReference type="ARBA" id="ARBA00024195"/>
    </source>
</evidence>
<dbReference type="InterPro" id="IPR051487">
    <property type="entry name" value="Ser/Thr_Proteases_Immune/Dev"/>
</dbReference>
<dbReference type="Pfam" id="PF00089">
    <property type="entry name" value="Trypsin"/>
    <property type="match status" value="1"/>
</dbReference>
<sequence length="276" mass="30473">MFCITTLIYVLLCFYSKPFTVAIYGGEEAGIGEFPWLVYLKSGQSNKFVCGGSLINSRYVLTAGHCVTDRSNIVSVRLGEHNVKTDVDCDGSKYCSDPPVDVEVEEVILHEGYNEDDSYIQVDIALLRLKKKINYTKFIQPINLPLSPELRNKSFSGVTVVVAGWGRTNTTISSNGIKLKVKLPVISNHDCNHFYGKNNGHIAGSQICAGGEKGKDFCGGDSGGPLMYLNKKAEEENLVVIGIVSYQSTRCGSDHFPGVYTRVTEYLEWILDKMKS</sequence>
<accession>A0A8K0DCH0</accession>
<dbReference type="FunFam" id="2.40.10.10:FF:000120">
    <property type="entry name" value="Putative serine protease"/>
    <property type="match status" value="1"/>
</dbReference>
<dbReference type="GO" id="GO:0004252">
    <property type="term" value="F:serine-type endopeptidase activity"/>
    <property type="evidence" value="ECO:0007669"/>
    <property type="project" value="InterPro"/>
</dbReference>
<dbReference type="Proteomes" id="UP000801492">
    <property type="component" value="Unassembled WGS sequence"/>
</dbReference>
<name>A0A8K0DCH0_IGNLU</name>
<dbReference type="SUPFAM" id="SSF50494">
    <property type="entry name" value="Trypsin-like serine proteases"/>
    <property type="match status" value="1"/>
</dbReference>
<dbReference type="InterPro" id="IPR043504">
    <property type="entry name" value="Peptidase_S1_PA_chymotrypsin"/>
</dbReference>
<evidence type="ECO:0000256" key="5">
    <source>
        <dbReference type="ARBA" id="ARBA00022820"/>
    </source>
</evidence>
<evidence type="ECO:0000256" key="9">
    <source>
        <dbReference type="ARBA" id="ARBA00052079"/>
    </source>
</evidence>
<comment type="caution">
    <text evidence="13">The sequence shown here is derived from an EMBL/GenBank/DDBJ whole genome shotgun (WGS) entry which is preliminary data.</text>
</comment>
<evidence type="ECO:0000256" key="11">
    <source>
        <dbReference type="SAM" id="SignalP"/>
    </source>
</evidence>
<dbReference type="InterPro" id="IPR001314">
    <property type="entry name" value="Peptidase_S1A"/>
</dbReference>
<reference evidence="13" key="1">
    <citation type="submission" date="2019-08" db="EMBL/GenBank/DDBJ databases">
        <title>The genome of the North American firefly Photinus pyralis.</title>
        <authorList>
            <consortium name="Photinus pyralis genome working group"/>
            <person name="Fallon T.R."/>
            <person name="Sander Lower S.E."/>
            <person name="Weng J.-K."/>
        </authorList>
    </citation>
    <scope>NUCLEOTIDE SEQUENCE</scope>
    <source>
        <strain evidence="13">TRF0915ILg1</strain>
        <tissue evidence="13">Whole body</tissue>
    </source>
</reference>
<dbReference type="EC" id="3.4.21.84" evidence="10"/>
<protein>
    <recommendedName>
        <fullName evidence="10">limulus clotting factor C</fullName>
        <ecNumber evidence="10">3.4.21.84</ecNumber>
    </recommendedName>
</protein>
<dbReference type="PANTHER" id="PTHR24256">
    <property type="entry name" value="TRYPTASE-RELATED"/>
    <property type="match status" value="1"/>
</dbReference>
<dbReference type="InterPro" id="IPR018114">
    <property type="entry name" value="TRYPSIN_HIS"/>
</dbReference>
<evidence type="ECO:0000313" key="13">
    <source>
        <dbReference type="EMBL" id="KAF2900708.1"/>
    </source>
</evidence>
<proteinExistence type="inferred from homology"/>
<keyword evidence="14" id="KW-1185">Reference proteome</keyword>
<keyword evidence="7" id="KW-1015">Disulfide bond</keyword>
<dbReference type="SMART" id="SM00020">
    <property type="entry name" value="Tryp_SPc"/>
    <property type="match status" value="1"/>
</dbReference>
<dbReference type="EMBL" id="VTPC01002041">
    <property type="protein sequence ID" value="KAF2900708.1"/>
    <property type="molecule type" value="Genomic_DNA"/>
</dbReference>
<feature type="domain" description="Peptidase S1" evidence="12">
    <location>
        <begin position="23"/>
        <end position="275"/>
    </location>
</feature>
<dbReference type="InterPro" id="IPR001254">
    <property type="entry name" value="Trypsin_dom"/>
</dbReference>
<feature type="signal peptide" evidence="11">
    <location>
        <begin position="1"/>
        <end position="22"/>
    </location>
</feature>
<comment type="similarity">
    <text evidence="8">Belongs to the peptidase S1 family. CLIP subfamily.</text>
</comment>
<evidence type="ECO:0000256" key="1">
    <source>
        <dbReference type="ARBA" id="ARBA00022659"/>
    </source>
</evidence>
<keyword evidence="3 11" id="KW-0732">Signal</keyword>
<keyword evidence="4" id="KW-0378">Hydrolase</keyword>
<dbReference type="CDD" id="cd00190">
    <property type="entry name" value="Tryp_SPc"/>
    <property type="match status" value="1"/>
</dbReference>
<evidence type="ECO:0000256" key="7">
    <source>
        <dbReference type="ARBA" id="ARBA00023157"/>
    </source>
</evidence>
<dbReference type="Gene3D" id="2.40.10.10">
    <property type="entry name" value="Trypsin-like serine proteases"/>
    <property type="match status" value="2"/>
</dbReference>
<dbReference type="PROSITE" id="PS00134">
    <property type="entry name" value="TRYPSIN_HIS"/>
    <property type="match status" value="1"/>
</dbReference>
<organism evidence="13 14">
    <name type="scientific">Ignelater luminosus</name>
    <name type="common">Cucubano</name>
    <name type="synonym">Pyrophorus luminosus</name>
    <dbReference type="NCBI Taxonomy" id="2038154"/>
    <lineage>
        <taxon>Eukaryota</taxon>
        <taxon>Metazoa</taxon>
        <taxon>Ecdysozoa</taxon>
        <taxon>Arthropoda</taxon>
        <taxon>Hexapoda</taxon>
        <taxon>Insecta</taxon>
        <taxon>Pterygota</taxon>
        <taxon>Neoptera</taxon>
        <taxon>Endopterygota</taxon>
        <taxon>Coleoptera</taxon>
        <taxon>Polyphaga</taxon>
        <taxon>Elateriformia</taxon>
        <taxon>Elateroidea</taxon>
        <taxon>Elateridae</taxon>
        <taxon>Agrypninae</taxon>
        <taxon>Pyrophorini</taxon>
        <taxon>Ignelater</taxon>
    </lineage>
</organism>
<keyword evidence="1" id="KW-0768">Sushi</keyword>
<dbReference type="AlphaFoldDB" id="A0A8K0DCH0"/>
<evidence type="ECO:0000256" key="3">
    <source>
        <dbReference type="ARBA" id="ARBA00022729"/>
    </source>
</evidence>
<keyword evidence="5" id="KW-0353">Hemolymph clotting</keyword>
<gene>
    <name evidence="13" type="ORF">ILUMI_05478</name>
</gene>
<evidence type="ECO:0000256" key="4">
    <source>
        <dbReference type="ARBA" id="ARBA00022801"/>
    </source>
</evidence>
<evidence type="ECO:0000313" key="14">
    <source>
        <dbReference type="Proteomes" id="UP000801492"/>
    </source>
</evidence>
<evidence type="ECO:0000256" key="10">
    <source>
        <dbReference type="ARBA" id="ARBA00066707"/>
    </source>
</evidence>
<evidence type="ECO:0000256" key="2">
    <source>
        <dbReference type="ARBA" id="ARBA00022670"/>
    </source>
</evidence>
<dbReference type="GO" id="GO:0006508">
    <property type="term" value="P:proteolysis"/>
    <property type="evidence" value="ECO:0007669"/>
    <property type="project" value="UniProtKB-KW"/>
</dbReference>
<dbReference type="OrthoDB" id="9028152at2759"/>
<dbReference type="InterPro" id="IPR009003">
    <property type="entry name" value="Peptidase_S1_PA"/>
</dbReference>
<dbReference type="GO" id="GO:0042381">
    <property type="term" value="P:hemolymph coagulation"/>
    <property type="evidence" value="ECO:0007669"/>
    <property type="project" value="UniProtKB-KW"/>
</dbReference>
<evidence type="ECO:0000256" key="6">
    <source>
        <dbReference type="ARBA" id="ARBA00022825"/>
    </source>
</evidence>
<evidence type="ECO:0000259" key="12">
    <source>
        <dbReference type="PROSITE" id="PS50240"/>
    </source>
</evidence>
<keyword evidence="6" id="KW-0720">Serine protease</keyword>